<evidence type="ECO:0000313" key="2">
    <source>
        <dbReference type="EMBL" id="KIM78320.1"/>
    </source>
</evidence>
<keyword evidence="1" id="KW-0812">Transmembrane</keyword>
<reference evidence="2 3" key="1">
    <citation type="submission" date="2014-04" db="EMBL/GenBank/DDBJ databases">
        <authorList>
            <consortium name="DOE Joint Genome Institute"/>
            <person name="Kuo A."/>
            <person name="Tarkka M."/>
            <person name="Buscot F."/>
            <person name="Kohler A."/>
            <person name="Nagy L.G."/>
            <person name="Floudas D."/>
            <person name="Copeland A."/>
            <person name="Barry K.W."/>
            <person name="Cichocki N."/>
            <person name="Veneault-Fourrey C."/>
            <person name="LaButti K."/>
            <person name="Lindquist E.A."/>
            <person name="Lipzen A."/>
            <person name="Lundell T."/>
            <person name="Morin E."/>
            <person name="Murat C."/>
            <person name="Sun H."/>
            <person name="Tunlid A."/>
            <person name="Henrissat B."/>
            <person name="Grigoriev I.V."/>
            <person name="Hibbett D.S."/>
            <person name="Martin F."/>
            <person name="Nordberg H.P."/>
            <person name="Cantor M.N."/>
            <person name="Hua S.X."/>
        </authorList>
    </citation>
    <scope>NUCLEOTIDE SEQUENCE [LARGE SCALE GENOMIC DNA]</scope>
    <source>
        <strain evidence="2 3">F 1598</strain>
    </source>
</reference>
<feature type="transmembrane region" description="Helical" evidence="1">
    <location>
        <begin position="87"/>
        <end position="111"/>
    </location>
</feature>
<dbReference type="EMBL" id="KN833017">
    <property type="protein sequence ID" value="KIM78320.1"/>
    <property type="molecule type" value="Genomic_DNA"/>
</dbReference>
<reference evidence="3" key="2">
    <citation type="submission" date="2015-01" db="EMBL/GenBank/DDBJ databases">
        <title>Evolutionary Origins and Diversification of the Mycorrhizal Mutualists.</title>
        <authorList>
            <consortium name="DOE Joint Genome Institute"/>
            <consortium name="Mycorrhizal Genomics Consortium"/>
            <person name="Kohler A."/>
            <person name="Kuo A."/>
            <person name="Nagy L.G."/>
            <person name="Floudas D."/>
            <person name="Copeland A."/>
            <person name="Barry K.W."/>
            <person name="Cichocki N."/>
            <person name="Veneault-Fourrey C."/>
            <person name="LaButti K."/>
            <person name="Lindquist E.A."/>
            <person name="Lipzen A."/>
            <person name="Lundell T."/>
            <person name="Morin E."/>
            <person name="Murat C."/>
            <person name="Riley R."/>
            <person name="Ohm R."/>
            <person name="Sun H."/>
            <person name="Tunlid A."/>
            <person name="Henrissat B."/>
            <person name="Grigoriev I.V."/>
            <person name="Hibbett D.S."/>
            <person name="Martin F."/>
        </authorList>
    </citation>
    <scope>NUCLEOTIDE SEQUENCE [LARGE SCALE GENOMIC DNA]</scope>
    <source>
        <strain evidence="3">F 1598</strain>
    </source>
</reference>
<dbReference type="AlphaFoldDB" id="A0A0C3F0K1"/>
<gene>
    <name evidence="2" type="ORF">PILCRDRAFT_595527</name>
</gene>
<dbReference type="Proteomes" id="UP000054166">
    <property type="component" value="Unassembled WGS sequence"/>
</dbReference>
<accession>A0A0C3F0K1</accession>
<keyword evidence="1" id="KW-0472">Membrane</keyword>
<organism evidence="2 3">
    <name type="scientific">Piloderma croceum (strain F 1598)</name>
    <dbReference type="NCBI Taxonomy" id="765440"/>
    <lineage>
        <taxon>Eukaryota</taxon>
        <taxon>Fungi</taxon>
        <taxon>Dikarya</taxon>
        <taxon>Basidiomycota</taxon>
        <taxon>Agaricomycotina</taxon>
        <taxon>Agaricomycetes</taxon>
        <taxon>Agaricomycetidae</taxon>
        <taxon>Atheliales</taxon>
        <taxon>Atheliaceae</taxon>
        <taxon>Piloderma</taxon>
    </lineage>
</organism>
<evidence type="ECO:0000256" key="1">
    <source>
        <dbReference type="SAM" id="Phobius"/>
    </source>
</evidence>
<sequence length="115" mass="12671">MQGREAQRRFIGSVSSANTLKRVSNPLYRSSCHMSRPKCDNRATTGSKVTPKRAICGSLVLGSASDLFRELPSGHYRYLCFHKATQVGLGTLFFAVINLFGWTYVLALHVVTSSS</sequence>
<dbReference type="InParanoid" id="A0A0C3F0K1"/>
<dbReference type="HOGENOM" id="CLU_2109915_0_0_1"/>
<evidence type="ECO:0000313" key="3">
    <source>
        <dbReference type="Proteomes" id="UP000054166"/>
    </source>
</evidence>
<keyword evidence="1" id="KW-1133">Transmembrane helix</keyword>
<protein>
    <submittedName>
        <fullName evidence="2">Uncharacterized protein</fullName>
    </submittedName>
</protein>
<proteinExistence type="predicted"/>
<keyword evidence="3" id="KW-1185">Reference proteome</keyword>
<name>A0A0C3F0K1_PILCF</name>